<dbReference type="EMBL" id="FNAS01000008">
    <property type="protein sequence ID" value="SDE37093.1"/>
    <property type="molecule type" value="Genomic_DNA"/>
</dbReference>
<dbReference type="OrthoDB" id="1215824at2"/>
<evidence type="ECO:0000313" key="4">
    <source>
        <dbReference type="Proteomes" id="UP000198517"/>
    </source>
</evidence>
<dbReference type="STRING" id="1071918.SAMN05421544_1082"/>
<dbReference type="InterPro" id="IPR008640">
    <property type="entry name" value="Adhesin_Head_dom"/>
</dbReference>
<gene>
    <name evidence="3" type="ORF">SAMN05421544_1082</name>
</gene>
<keyword evidence="1" id="KW-0732">Signal</keyword>
<dbReference type="InterPro" id="IPR011049">
    <property type="entry name" value="Serralysin-like_metalloprot_C"/>
</dbReference>
<feature type="signal peptide" evidence="1">
    <location>
        <begin position="1"/>
        <end position="22"/>
    </location>
</feature>
<dbReference type="GO" id="GO:0019867">
    <property type="term" value="C:outer membrane"/>
    <property type="evidence" value="ECO:0007669"/>
    <property type="project" value="InterPro"/>
</dbReference>
<sequence>MKKKLINVSIFCALCAGTVVYAQQGSVGINTDEPKATLHIKPYDAKETATNNEGIIVPILSKKRVANIAEPQEGTLIYVNNSEYDTNAYNATQNHRVSRVGSSGYYWYNGDQWVNVLYTAGQGMHLGANEERTGVEPTEFWRWGLDRLTQENKTGLAIIGRPAANFGNIGDNAVDVSYSQYTVAEATDPAHDANDVVGKQQGETPEAKGATGNYAFAAGWNTVASGEASFAAGKGSFAKGRRAVAIGADTYAIGDRSVAMGNESYAKGSNSVAMGSRTIAKGSNSVAMGSRTIATEFATVAMGSNNQALGQYATVMGINNIAKTYAETIMGSNTTPVSEELDTDGNPLYHTYPITGSRVFTPIGARLFTVGNGSTAEKTYSDAFMILRNGRTGINIDNFEKHNSGAMLVVNGAIQIYKGGNTSIIGKSKEGGGTYTKDDADDTTIGCNESNEGSFRYNRSSDGNTGFFEGCVKTGANSYTWKRMTN</sequence>
<dbReference type="SUPFAM" id="SSF101967">
    <property type="entry name" value="Adhesin YadA, collagen-binding domain"/>
    <property type="match status" value="1"/>
</dbReference>
<dbReference type="Pfam" id="PF05658">
    <property type="entry name" value="YadA_head"/>
    <property type="match status" value="4"/>
</dbReference>
<accession>A0A1G7CCY1</accession>
<feature type="chain" id="PRO_5011568737" evidence="1">
    <location>
        <begin position="23"/>
        <end position="486"/>
    </location>
</feature>
<feature type="domain" description="Trimeric autotransporter adhesin YadA-like head" evidence="2">
    <location>
        <begin position="266"/>
        <end position="291"/>
    </location>
</feature>
<feature type="domain" description="Trimeric autotransporter adhesin YadA-like head" evidence="2">
    <location>
        <begin position="238"/>
        <end position="264"/>
    </location>
</feature>
<evidence type="ECO:0000256" key="1">
    <source>
        <dbReference type="SAM" id="SignalP"/>
    </source>
</evidence>
<feature type="domain" description="Trimeric autotransporter adhesin YadA-like head" evidence="2">
    <location>
        <begin position="299"/>
        <end position="319"/>
    </location>
</feature>
<dbReference type="AlphaFoldDB" id="A0A1G7CCY1"/>
<feature type="domain" description="Trimeric autotransporter adhesin YadA-like head" evidence="2">
    <location>
        <begin position="210"/>
        <end position="236"/>
    </location>
</feature>
<reference evidence="3 4" key="1">
    <citation type="submission" date="2016-10" db="EMBL/GenBank/DDBJ databases">
        <authorList>
            <person name="de Groot N.N."/>
        </authorList>
    </citation>
    <scope>NUCLEOTIDE SEQUENCE [LARGE SCALE GENOMIC DNA]</scope>
    <source>
        <strain evidence="3 4">DSM 24015</strain>
    </source>
</reference>
<organism evidence="3 4">
    <name type="scientific">Riemerella columbipharyngis</name>
    <dbReference type="NCBI Taxonomy" id="1071918"/>
    <lineage>
        <taxon>Bacteria</taxon>
        <taxon>Pseudomonadati</taxon>
        <taxon>Bacteroidota</taxon>
        <taxon>Flavobacteriia</taxon>
        <taxon>Flavobacteriales</taxon>
        <taxon>Weeksellaceae</taxon>
        <taxon>Riemerella</taxon>
    </lineage>
</organism>
<name>A0A1G7CCY1_9FLAO</name>
<dbReference type="RefSeq" id="WP_092736485.1">
    <property type="nucleotide sequence ID" value="NZ_FNAS01000008.1"/>
</dbReference>
<evidence type="ECO:0000259" key="2">
    <source>
        <dbReference type="Pfam" id="PF05658"/>
    </source>
</evidence>
<evidence type="ECO:0000313" key="3">
    <source>
        <dbReference type="EMBL" id="SDE37093.1"/>
    </source>
</evidence>
<dbReference type="CDD" id="cd12820">
    <property type="entry name" value="LbR_YadA-like"/>
    <property type="match status" value="1"/>
</dbReference>
<proteinExistence type="predicted"/>
<dbReference type="Gene3D" id="2.150.10.10">
    <property type="entry name" value="Serralysin-like metalloprotease, C-terminal"/>
    <property type="match status" value="2"/>
</dbReference>
<protein>
    <submittedName>
        <fullName evidence="3">Head domain of trimeric autotransporter adhesin</fullName>
    </submittedName>
</protein>
<dbReference type="Proteomes" id="UP000198517">
    <property type="component" value="Unassembled WGS sequence"/>
</dbReference>
<keyword evidence="4" id="KW-1185">Reference proteome</keyword>